<protein>
    <submittedName>
        <fullName evidence="1">Uncharacterized protein</fullName>
    </submittedName>
</protein>
<dbReference type="EMBL" id="KV878203">
    <property type="protein sequence ID" value="OJI84017.1"/>
    <property type="molecule type" value="Genomic_DNA"/>
</dbReference>
<sequence length="141" mass="15926">MYLRLLSENSSLLPFLLPIPVLVQPFVHRCSVVLSVLLVSPPPSQHAIFFVFSSRTPDGPSACTSAFFLRIPLFPLFSTSYHFMVQRCSFLSSYLHHKHHHKHHFVPCSTCLAFLSTTPKHVFFICSSRTPDGPLALQPSF</sequence>
<evidence type="ECO:0000313" key="1">
    <source>
        <dbReference type="EMBL" id="OJI84017.1"/>
    </source>
</evidence>
<gene>
    <name evidence="1" type="ORF">ASPTUDRAFT_635119</name>
</gene>
<evidence type="ECO:0000313" key="2">
    <source>
        <dbReference type="Proteomes" id="UP000184304"/>
    </source>
</evidence>
<dbReference type="AlphaFoldDB" id="A0A1L9N3Z5"/>
<accession>A0A1L9N3Z5</accession>
<keyword evidence="2" id="KW-1185">Reference proteome</keyword>
<reference evidence="2" key="1">
    <citation type="journal article" date="2017" name="Genome Biol.">
        <title>Comparative genomics reveals high biological diversity and specific adaptations in the industrially and medically important fungal genus Aspergillus.</title>
        <authorList>
            <person name="de Vries R.P."/>
            <person name="Riley R."/>
            <person name="Wiebenga A."/>
            <person name="Aguilar-Osorio G."/>
            <person name="Amillis S."/>
            <person name="Uchima C.A."/>
            <person name="Anderluh G."/>
            <person name="Asadollahi M."/>
            <person name="Askin M."/>
            <person name="Barry K."/>
            <person name="Battaglia E."/>
            <person name="Bayram O."/>
            <person name="Benocci T."/>
            <person name="Braus-Stromeyer S.A."/>
            <person name="Caldana C."/>
            <person name="Canovas D."/>
            <person name="Cerqueira G.C."/>
            <person name="Chen F."/>
            <person name="Chen W."/>
            <person name="Choi C."/>
            <person name="Clum A."/>
            <person name="Dos Santos R.A."/>
            <person name="Damasio A.R."/>
            <person name="Diallinas G."/>
            <person name="Emri T."/>
            <person name="Fekete E."/>
            <person name="Flipphi M."/>
            <person name="Freyberg S."/>
            <person name="Gallo A."/>
            <person name="Gournas C."/>
            <person name="Habgood R."/>
            <person name="Hainaut M."/>
            <person name="Harispe M.L."/>
            <person name="Henrissat B."/>
            <person name="Hilden K.S."/>
            <person name="Hope R."/>
            <person name="Hossain A."/>
            <person name="Karabika E."/>
            <person name="Karaffa L."/>
            <person name="Karanyi Z."/>
            <person name="Krasevec N."/>
            <person name="Kuo A."/>
            <person name="Kusch H."/>
            <person name="LaButti K."/>
            <person name="Lagendijk E.L."/>
            <person name="Lapidus A."/>
            <person name="Levasseur A."/>
            <person name="Lindquist E."/>
            <person name="Lipzen A."/>
            <person name="Logrieco A.F."/>
            <person name="MacCabe A."/>
            <person name="Maekelae M.R."/>
            <person name="Malavazi I."/>
            <person name="Melin P."/>
            <person name="Meyer V."/>
            <person name="Mielnichuk N."/>
            <person name="Miskei M."/>
            <person name="Molnar A.P."/>
            <person name="Mule G."/>
            <person name="Ngan C.Y."/>
            <person name="Orejas M."/>
            <person name="Orosz E."/>
            <person name="Ouedraogo J.P."/>
            <person name="Overkamp K.M."/>
            <person name="Park H.-S."/>
            <person name="Perrone G."/>
            <person name="Piumi F."/>
            <person name="Punt P.J."/>
            <person name="Ram A.F."/>
            <person name="Ramon A."/>
            <person name="Rauscher S."/>
            <person name="Record E."/>
            <person name="Riano-Pachon D.M."/>
            <person name="Robert V."/>
            <person name="Roehrig J."/>
            <person name="Ruller R."/>
            <person name="Salamov A."/>
            <person name="Salih N.S."/>
            <person name="Samson R.A."/>
            <person name="Sandor E."/>
            <person name="Sanguinetti M."/>
            <person name="Schuetze T."/>
            <person name="Sepcic K."/>
            <person name="Shelest E."/>
            <person name="Sherlock G."/>
            <person name="Sophianopoulou V."/>
            <person name="Squina F.M."/>
            <person name="Sun H."/>
            <person name="Susca A."/>
            <person name="Todd R.B."/>
            <person name="Tsang A."/>
            <person name="Unkles S.E."/>
            <person name="van de Wiele N."/>
            <person name="van Rossen-Uffink D."/>
            <person name="Oliveira J.V."/>
            <person name="Vesth T.C."/>
            <person name="Visser J."/>
            <person name="Yu J.-H."/>
            <person name="Zhou M."/>
            <person name="Andersen M.R."/>
            <person name="Archer D.B."/>
            <person name="Baker S.E."/>
            <person name="Benoit I."/>
            <person name="Brakhage A.A."/>
            <person name="Braus G.H."/>
            <person name="Fischer R."/>
            <person name="Frisvad J.C."/>
            <person name="Goldman G.H."/>
            <person name="Houbraken J."/>
            <person name="Oakley B."/>
            <person name="Pocsi I."/>
            <person name="Scazzocchio C."/>
            <person name="Seiboth B."/>
            <person name="vanKuyk P.A."/>
            <person name="Wortman J."/>
            <person name="Dyer P.S."/>
            <person name="Grigoriev I.V."/>
        </authorList>
    </citation>
    <scope>NUCLEOTIDE SEQUENCE [LARGE SCALE GENOMIC DNA]</scope>
    <source>
        <strain evidence="2">CBS 134.48</strain>
    </source>
</reference>
<organism evidence="1 2">
    <name type="scientific">Aspergillus tubingensis (strain CBS 134.48)</name>
    <dbReference type="NCBI Taxonomy" id="767770"/>
    <lineage>
        <taxon>Eukaryota</taxon>
        <taxon>Fungi</taxon>
        <taxon>Dikarya</taxon>
        <taxon>Ascomycota</taxon>
        <taxon>Pezizomycotina</taxon>
        <taxon>Eurotiomycetes</taxon>
        <taxon>Eurotiomycetidae</taxon>
        <taxon>Eurotiales</taxon>
        <taxon>Aspergillaceae</taxon>
        <taxon>Aspergillus</taxon>
        <taxon>Aspergillus subgen. Circumdati</taxon>
    </lineage>
</organism>
<proteinExistence type="predicted"/>
<dbReference type="VEuPathDB" id="FungiDB:ASPTUDRAFT_635119"/>
<name>A0A1L9N3Z5_ASPTC</name>
<dbReference type="Proteomes" id="UP000184304">
    <property type="component" value="Unassembled WGS sequence"/>
</dbReference>